<dbReference type="InParanoid" id="A0A068U9T0"/>
<sequence>MDSRTPQSRPNKRPIDKDSSQGRSIKRFFPAEGDQLSAEKVFKFRVLLPNGTSVDLNLRRPGAEMTLEEFVHTVKREYLSVVRQTEASKPRSSINWSSQDFHLFDANANPISKKLVLNNFRCNSKNPNILLLQDGSAEIGKYENMWDLTPDTDLLRELPEHYTFETALADLIDNSLQAVWSNGRNERRLIRVELAQDKIEIFDTGPGMDGSDENSIAKWGKIGASLHRLAREQGIESKPPYLADPEHCAYRIFNPRILKRRKWRLLGHLWIAFQTKMAPKYVIRSANELVISQKAVSISFIQLLFWIYFANCSLSSVCMVMEDHLQLCTWEGTTTWKFMFKFTVPREFLNVGYKSCPICLPTDRRALISSKTKQSKKVYMLHLERESLLSSSSGQTWRTNGGLRDADKDELEKASHGSFTKVEIFNTEQRSMKVKQLRSRLKDIYFPYIQVLLFNTRLSYLCDELSRTGKTQMPIEFQVNGIGLAEILGGEVAVTNVNSCNGPDFTLQLHLTKDASQATSSSNPGYTAPREANARLKCVYFPITQGKESIDKILEELKRDGCGNTEDFKTFSRVSVRRLGRLLPDARWVLLPFMEPKHKKGEHGQILKRCCYRVKCFIDTDAGFKPTPSKTDLAHQNPYTIALKSFGKKHLEKEKDVHIEINKDGKELNLAKLEKLYEDWIISMHKKYDEEIVSGNDEPTFVVNPSDKQELGISSKVIRVHKVFRRKGAIWKSGQKIKILKGAYVGHHKTNSYATLEFVILEGWEGDAGGEARLICRPISIPDESGCRLVFDNENPSIKIGGSISLPVNVIDSGKCVTIDDAEWENQLQKNSLKVPSSISLLSAKDCQELGIGGALPDNVVCAGCDPPEEIVAVVRPASFSCAVKSKNLDRKYIVQDELEMTMDIKFRAVHVDSENINIFSMKVTPSVWEDCRGFYIFQLGNKLPNLFQKAGLYTFLFCVKGRRGLTFEKKVKVRALSKAGSWRPNEQQKHLNTENASVRTPCSKGKSLLCQESSELEALCNSRHHSAEKRILLLRDSSEPSDMGNLIESKMNHRENLHPQELPELESEGDDPHQSAERRKLLPPDFASSSVMGNKVKCEMKDHEELWDELCQYGLCIKQREMNIESLNLLLSDIEQDMSNLQGSPCLDLHDLERTAGKKLVAEQIVCRGDSAAAVICRLFQSVTYKEKGIDFADKVLGVVALLGTVQTHDLSRIFAQYLGEHQMLAIVCKSYADAAYLEKHDPDGRVNNAYGLHELATKLGISINRQYHVLCVENIRPYAGDFSSDPQRYLSLPEPTLPNGKLPPGFLGYAINMIELDVNFWFWRTASGHGLRETLFYRLFGELQVYENRQCMNMASCCIKDGAVSLDGGILRGNGVISLGHWEPDVKFPVLPLDSQRYFSPRKVEVLKEIEAKKQELRETNYQLKAEERTRAEVKKKFKETKERYQSLLDEKEKSLSGLTMQILYQ</sequence>
<evidence type="ECO:0000256" key="1">
    <source>
        <dbReference type="SAM" id="Coils"/>
    </source>
</evidence>
<dbReference type="InterPro" id="IPR036890">
    <property type="entry name" value="HATPase_C_sf"/>
</dbReference>
<dbReference type="EMBL" id="HG739099">
    <property type="protein sequence ID" value="CDP05057.1"/>
    <property type="molecule type" value="Genomic_DNA"/>
</dbReference>
<dbReference type="PANTHER" id="PTHR33566">
    <property type="entry name" value="EN/SPM-LIKE TRANSPOSON-RELATED"/>
    <property type="match status" value="1"/>
</dbReference>
<dbReference type="OMA" id="NDMEAQT"/>
<evidence type="ECO:0008006" key="5">
    <source>
        <dbReference type="Google" id="ProtNLM"/>
    </source>
</evidence>
<evidence type="ECO:0000313" key="4">
    <source>
        <dbReference type="Proteomes" id="UP000295252"/>
    </source>
</evidence>
<dbReference type="FunCoup" id="A0A068U9T0">
    <property type="interactions" value="71"/>
</dbReference>
<name>A0A068U9T0_COFCA</name>
<gene>
    <name evidence="3" type="ORF">GSCOC_T00019975001</name>
</gene>
<protein>
    <recommendedName>
        <fullName evidence="5">Structural maintenance of chromosomes flexible hinge domain-containing protein GMI1</fullName>
    </recommendedName>
</protein>
<organism evidence="3 4">
    <name type="scientific">Coffea canephora</name>
    <name type="common">Robusta coffee</name>
    <dbReference type="NCBI Taxonomy" id="49390"/>
    <lineage>
        <taxon>Eukaryota</taxon>
        <taxon>Viridiplantae</taxon>
        <taxon>Streptophyta</taxon>
        <taxon>Embryophyta</taxon>
        <taxon>Tracheophyta</taxon>
        <taxon>Spermatophyta</taxon>
        <taxon>Magnoliopsida</taxon>
        <taxon>eudicotyledons</taxon>
        <taxon>Gunneridae</taxon>
        <taxon>Pentapetalae</taxon>
        <taxon>asterids</taxon>
        <taxon>lamiids</taxon>
        <taxon>Gentianales</taxon>
        <taxon>Rubiaceae</taxon>
        <taxon>Ixoroideae</taxon>
        <taxon>Gardenieae complex</taxon>
        <taxon>Bertiereae - Coffeeae clade</taxon>
        <taxon>Coffeeae</taxon>
        <taxon>Coffea</taxon>
    </lineage>
</organism>
<proteinExistence type="predicted"/>
<dbReference type="PANTHER" id="PTHR33566:SF1">
    <property type="entry name" value="EN_SPM-LIKE TRANSPOSON-RELATED"/>
    <property type="match status" value="1"/>
</dbReference>
<feature type="coiled-coil region" evidence="1">
    <location>
        <begin position="1118"/>
        <end position="1145"/>
    </location>
</feature>
<dbReference type="OrthoDB" id="10036779at2759"/>
<keyword evidence="4" id="KW-1185">Reference proteome</keyword>
<reference evidence="4" key="1">
    <citation type="journal article" date="2014" name="Science">
        <title>The coffee genome provides insight into the convergent evolution of caffeine biosynthesis.</title>
        <authorList>
            <person name="Denoeud F."/>
            <person name="Carretero-Paulet L."/>
            <person name="Dereeper A."/>
            <person name="Droc G."/>
            <person name="Guyot R."/>
            <person name="Pietrella M."/>
            <person name="Zheng C."/>
            <person name="Alberti A."/>
            <person name="Anthony F."/>
            <person name="Aprea G."/>
            <person name="Aury J.M."/>
            <person name="Bento P."/>
            <person name="Bernard M."/>
            <person name="Bocs S."/>
            <person name="Campa C."/>
            <person name="Cenci A."/>
            <person name="Combes M.C."/>
            <person name="Crouzillat D."/>
            <person name="Da Silva C."/>
            <person name="Daddiego L."/>
            <person name="De Bellis F."/>
            <person name="Dussert S."/>
            <person name="Garsmeur O."/>
            <person name="Gayraud T."/>
            <person name="Guignon V."/>
            <person name="Jahn K."/>
            <person name="Jamilloux V."/>
            <person name="Joet T."/>
            <person name="Labadie K."/>
            <person name="Lan T."/>
            <person name="Leclercq J."/>
            <person name="Lepelley M."/>
            <person name="Leroy T."/>
            <person name="Li L.T."/>
            <person name="Librado P."/>
            <person name="Lopez L."/>
            <person name="Munoz A."/>
            <person name="Noel B."/>
            <person name="Pallavicini A."/>
            <person name="Perrotta G."/>
            <person name="Poncet V."/>
            <person name="Pot D."/>
            <person name="Priyono X."/>
            <person name="Rigoreau M."/>
            <person name="Rouard M."/>
            <person name="Rozas J."/>
            <person name="Tranchant-Dubreuil C."/>
            <person name="VanBuren R."/>
            <person name="Zhang Q."/>
            <person name="Andrade A.C."/>
            <person name="Argout X."/>
            <person name="Bertrand B."/>
            <person name="de Kochko A."/>
            <person name="Graziosi G."/>
            <person name="Henry R.J."/>
            <person name="Jayarama X."/>
            <person name="Ming R."/>
            <person name="Nagai C."/>
            <person name="Rounsley S."/>
            <person name="Sankoff D."/>
            <person name="Giuliano G."/>
            <person name="Albert V.A."/>
            <person name="Wincker P."/>
            <person name="Lashermes P."/>
        </authorList>
    </citation>
    <scope>NUCLEOTIDE SEQUENCE [LARGE SCALE GENOMIC DNA]</scope>
    <source>
        <strain evidence="4">cv. DH200-94</strain>
    </source>
</reference>
<evidence type="ECO:0000256" key="2">
    <source>
        <dbReference type="SAM" id="MobiDB-lite"/>
    </source>
</evidence>
<feature type="region of interest" description="Disordered" evidence="2">
    <location>
        <begin position="1"/>
        <end position="24"/>
    </location>
</feature>
<keyword evidence="1" id="KW-0175">Coiled coil</keyword>
<dbReference type="Proteomes" id="UP000295252">
    <property type="component" value="Chromosome IV"/>
</dbReference>
<evidence type="ECO:0000313" key="3">
    <source>
        <dbReference type="EMBL" id="CDP05057.1"/>
    </source>
</evidence>
<dbReference type="STRING" id="49390.A0A068U9T0"/>
<dbReference type="PhylomeDB" id="A0A068U9T0"/>
<feature type="coiled-coil region" evidence="1">
    <location>
        <begin position="1409"/>
        <end position="1457"/>
    </location>
</feature>
<dbReference type="SUPFAM" id="SSF55874">
    <property type="entry name" value="ATPase domain of HSP90 chaperone/DNA topoisomerase II/histidine kinase"/>
    <property type="match status" value="1"/>
</dbReference>
<accession>A0A068U9T0</accession>
<dbReference type="Gramene" id="CDP05057">
    <property type="protein sequence ID" value="CDP05057"/>
    <property type="gene ID" value="GSCOC_T00019975001"/>
</dbReference>